<dbReference type="InterPro" id="IPR041667">
    <property type="entry name" value="Cupin_8"/>
</dbReference>
<evidence type="ECO:0000256" key="1">
    <source>
        <dbReference type="SAM" id="MobiDB-lite"/>
    </source>
</evidence>
<keyword evidence="4" id="KW-1185">Reference proteome</keyword>
<dbReference type="Gene3D" id="2.60.120.10">
    <property type="entry name" value="Jelly Rolls"/>
    <property type="match status" value="1"/>
</dbReference>
<feature type="domain" description="JmjC" evidence="2">
    <location>
        <begin position="60"/>
        <end position="331"/>
    </location>
</feature>
<feature type="non-terminal residue" evidence="3">
    <location>
        <position position="394"/>
    </location>
</feature>
<dbReference type="PROSITE" id="PS51184">
    <property type="entry name" value="JMJC"/>
    <property type="match status" value="1"/>
</dbReference>
<reference evidence="3" key="1">
    <citation type="submission" date="2023-10" db="EMBL/GenBank/DDBJ databases">
        <authorList>
            <person name="Chen Y."/>
            <person name="Shah S."/>
            <person name="Dougan E. K."/>
            <person name="Thang M."/>
            <person name="Chan C."/>
        </authorList>
    </citation>
    <scope>NUCLEOTIDE SEQUENCE [LARGE SCALE GENOMIC DNA]</scope>
</reference>
<feature type="region of interest" description="Disordered" evidence="1">
    <location>
        <begin position="362"/>
        <end position="394"/>
    </location>
</feature>
<evidence type="ECO:0000313" key="4">
    <source>
        <dbReference type="Proteomes" id="UP001189429"/>
    </source>
</evidence>
<dbReference type="SUPFAM" id="SSF51197">
    <property type="entry name" value="Clavaminate synthase-like"/>
    <property type="match status" value="1"/>
</dbReference>
<evidence type="ECO:0000313" key="3">
    <source>
        <dbReference type="EMBL" id="CAK0830122.1"/>
    </source>
</evidence>
<accession>A0ABN9SDN3</accession>
<name>A0ABN9SDN3_9DINO</name>
<comment type="caution">
    <text evidence="3">The sequence shown here is derived from an EMBL/GenBank/DDBJ whole genome shotgun (WGS) entry which is preliminary data.</text>
</comment>
<gene>
    <name evidence="3" type="ORF">PCOR1329_LOCUS28838</name>
</gene>
<dbReference type="InterPro" id="IPR014710">
    <property type="entry name" value="RmlC-like_jellyroll"/>
</dbReference>
<proteinExistence type="predicted"/>
<dbReference type="PANTHER" id="PTHR12461">
    <property type="entry name" value="HYPOXIA-INDUCIBLE FACTOR 1 ALPHA INHIBITOR-RELATED"/>
    <property type="match status" value="1"/>
</dbReference>
<dbReference type="InterPro" id="IPR003347">
    <property type="entry name" value="JmjC_dom"/>
</dbReference>
<sequence length="394" mass="43002">MSLCERRRVGEGTLPGTVRVENVPYDDDDKCEAERAREVPLDVPATVLDRLALYCVEDASKWPADLLDGVLPRDPCAQLLPAWAPWLRERRLWLAARGPGATAHVTAGFHWDHMSDEAKRVRLRRHSRASCSREVARRRPRFQCGAACRASGLRNPPRRVAAPSRVRPLPFFVARMENVHVVLTGKKEVFLVPPMEAPCLHATRHCPQAQWRLEASAPGEGRPPGGGGGARLVLRAMQSQESSSDYAVVSVDEDFQVNAERSPALAEMSEPPLWAVLHPGDAIFIPSGWWHSVRTWQPAREEESAAPFALSVNFWYLPPKALAADGRGPELCALQVMSCQRALAGSPQAHLDAFLGKMEVQRAQGPAGGGGALHGGAASPEPRRGGAGGDRRQP</sequence>
<feature type="compositionally biased region" description="Basic and acidic residues" evidence="1">
    <location>
        <begin position="381"/>
        <end position="394"/>
    </location>
</feature>
<dbReference type="Proteomes" id="UP001189429">
    <property type="component" value="Unassembled WGS sequence"/>
</dbReference>
<dbReference type="EMBL" id="CAUYUJ010010724">
    <property type="protein sequence ID" value="CAK0830122.1"/>
    <property type="molecule type" value="Genomic_DNA"/>
</dbReference>
<protein>
    <recommendedName>
        <fullName evidence="2">JmjC domain-containing protein</fullName>
    </recommendedName>
</protein>
<dbReference type="Pfam" id="PF13621">
    <property type="entry name" value="Cupin_8"/>
    <property type="match status" value="1"/>
</dbReference>
<evidence type="ECO:0000259" key="2">
    <source>
        <dbReference type="PROSITE" id="PS51184"/>
    </source>
</evidence>
<organism evidence="3 4">
    <name type="scientific">Prorocentrum cordatum</name>
    <dbReference type="NCBI Taxonomy" id="2364126"/>
    <lineage>
        <taxon>Eukaryota</taxon>
        <taxon>Sar</taxon>
        <taxon>Alveolata</taxon>
        <taxon>Dinophyceae</taxon>
        <taxon>Prorocentrales</taxon>
        <taxon>Prorocentraceae</taxon>
        <taxon>Prorocentrum</taxon>
    </lineage>
</organism>
<dbReference type="PANTHER" id="PTHR12461:SF105">
    <property type="entry name" value="HYPOXIA-INDUCIBLE FACTOR 1-ALPHA INHIBITOR"/>
    <property type="match status" value="1"/>
</dbReference>